<feature type="transmembrane region" description="Helical" evidence="1">
    <location>
        <begin position="93"/>
        <end position="113"/>
    </location>
</feature>
<dbReference type="AlphaFoldDB" id="A0A940RZU3"/>
<feature type="transmembrane region" description="Helical" evidence="1">
    <location>
        <begin position="62"/>
        <end position="81"/>
    </location>
</feature>
<sequence length="124" mass="13853">MGRAVDSRNYQEDVSYGEALSRFFNGYIQFEGRSNRGEFWKAWLCCFGISILAGIVDSIIGMQVVSTIFSLAVLIPSIAIAARRLHDIDRSGWWMLIALIPVVGIIVLLVWYAKSPDPAPNRFG</sequence>
<dbReference type="GO" id="GO:0005886">
    <property type="term" value="C:plasma membrane"/>
    <property type="evidence" value="ECO:0007669"/>
    <property type="project" value="TreeGrafter"/>
</dbReference>
<feature type="transmembrane region" description="Helical" evidence="1">
    <location>
        <begin position="39"/>
        <end position="56"/>
    </location>
</feature>
<evidence type="ECO:0000313" key="2">
    <source>
        <dbReference type="EMBL" id="MBP0481352.1"/>
    </source>
</evidence>
<dbReference type="Pfam" id="PF05656">
    <property type="entry name" value="DUF805"/>
    <property type="match status" value="1"/>
</dbReference>
<gene>
    <name evidence="2" type="ORF">J5474_02455</name>
</gene>
<protein>
    <submittedName>
        <fullName evidence="2">DUF805 domain-containing protein</fullName>
    </submittedName>
</protein>
<keyword evidence="1" id="KW-1133">Transmembrane helix</keyword>
<dbReference type="PANTHER" id="PTHR34980">
    <property type="entry name" value="INNER MEMBRANE PROTEIN-RELATED-RELATED"/>
    <property type="match status" value="1"/>
</dbReference>
<reference evidence="2" key="1">
    <citation type="submission" date="2021-03" db="EMBL/GenBank/DDBJ databases">
        <title>Sagittula salina sp. nov. strain M10.9X isolated from the marine waste.</title>
        <authorList>
            <person name="Satari L."/>
            <person name="Molina-Menor E."/>
            <person name="Vidal-Verdu A."/>
            <person name="Pascual J."/>
            <person name="Pereto J."/>
            <person name="Porcar M."/>
        </authorList>
    </citation>
    <scope>NUCLEOTIDE SEQUENCE</scope>
    <source>
        <strain evidence="2">M10.9X</strain>
    </source>
</reference>
<keyword evidence="1" id="KW-0812">Transmembrane</keyword>
<comment type="caution">
    <text evidence="2">The sequence shown here is derived from an EMBL/GenBank/DDBJ whole genome shotgun (WGS) entry which is preliminary data.</text>
</comment>
<evidence type="ECO:0000313" key="3">
    <source>
        <dbReference type="Proteomes" id="UP000675940"/>
    </source>
</evidence>
<proteinExistence type="predicted"/>
<dbReference type="EMBL" id="JAGISH010000001">
    <property type="protein sequence ID" value="MBP0481352.1"/>
    <property type="molecule type" value="Genomic_DNA"/>
</dbReference>
<organism evidence="2 3">
    <name type="scientific">Sagittula salina</name>
    <dbReference type="NCBI Taxonomy" id="2820268"/>
    <lineage>
        <taxon>Bacteria</taxon>
        <taxon>Pseudomonadati</taxon>
        <taxon>Pseudomonadota</taxon>
        <taxon>Alphaproteobacteria</taxon>
        <taxon>Rhodobacterales</taxon>
        <taxon>Roseobacteraceae</taxon>
        <taxon>Sagittula</taxon>
    </lineage>
</organism>
<dbReference type="Proteomes" id="UP000675940">
    <property type="component" value="Unassembled WGS sequence"/>
</dbReference>
<evidence type="ECO:0000256" key="1">
    <source>
        <dbReference type="SAM" id="Phobius"/>
    </source>
</evidence>
<keyword evidence="1" id="KW-0472">Membrane</keyword>
<accession>A0A940RZU3</accession>
<keyword evidence="3" id="KW-1185">Reference proteome</keyword>
<dbReference type="InterPro" id="IPR008523">
    <property type="entry name" value="DUF805"/>
</dbReference>
<name>A0A940RZU3_9RHOB</name>
<dbReference type="PANTHER" id="PTHR34980:SF2">
    <property type="entry name" value="INNER MEMBRANE PROTEIN YHAH-RELATED"/>
    <property type="match status" value="1"/>
</dbReference>